<dbReference type="Pfam" id="PF01381">
    <property type="entry name" value="HTH_3"/>
    <property type="match status" value="1"/>
</dbReference>
<dbReference type="Proteomes" id="UP001064297">
    <property type="component" value="Segment"/>
</dbReference>
<dbReference type="GO" id="GO:0003677">
    <property type="term" value="F:DNA binding"/>
    <property type="evidence" value="ECO:0007669"/>
    <property type="project" value="InterPro"/>
</dbReference>
<dbReference type="InterPro" id="IPR010982">
    <property type="entry name" value="Lambda_DNA-bd_dom_sf"/>
</dbReference>
<protein>
    <submittedName>
        <fullName evidence="3">Cro protein</fullName>
    </submittedName>
</protein>
<evidence type="ECO:0000313" key="4">
    <source>
        <dbReference type="Proteomes" id="UP001064297"/>
    </source>
</evidence>
<proteinExistence type="predicted"/>
<dbReference type="CDD" id="cd00093">
    <property type="entry name" value="HTH_XRE"/>
    <property type="match status" value="1"/>
</dbReference>
<organism evidence="3 4">
    <name type="scientific">Gordonia phage ObLaDi</name>
    <dbReference type="NCBI Taxonomy" id="2978487"/>
    <lineage>
        <taxon>Viruses</taxon>
        <taxon>Duplodnaviria</taxon>
        <taxon>Heunggongvirae</taxon>
        <taxon>Uroviricota</taxon>
        <taxon>Caudoviricetes</taxon>
        <taxon>Kruegerviridae</taxon>
        <taxon>Cafassovirus</taxon>
        <taxon>Cafassovirus obladi</taxon>
    </lineage>
</organism>
<evidence type="ECO:0000256" key="1">
    <source>
        <dbReference type="SAM" id="MobiDB-lite"/>
    </source>
</evidence>
<reference evidence="3" key="1">
    <citation type="submission" date="2022-08" db="EMBL/GenBank/DDBJ databases">
        <authorList>
            <person name="Abuwarda M.A."/>
            <person name="Alvarez A."/>
            <person name="Batteikh M."/>
            <person name="Baughman A.P."/>
            <person name="Chavez V."/>
            <person name="Cheng C."/>
            <person name="Cosentino E.J."/>
            <person name="Di Blasi D.L."/>
            <person name="Dooley N.L."/>
            <person name="Empson B.M."/>
            <person name="Erfanian K."/>
            <person name="Esparza P.D."/>
            <person name="Fleming H.S."/>
            <person name="Ghannam M.S."/>
            <person name="Gibbons A.C."/>
            <person name="Gonzalez C."/>
            <person name="Huq N.E."/>
            <person name="Jin K."/>
            <person name="Kamarzar M."/>
            <person name="Khaine A."/>
            <person name="Krug K.R."/>
            <person name="Lee A."/>
            <person name="Liao S."/>
            <person name="Light I."/>
            <person name="Ma Y."/>
            <person name="Magaling J.M."/>
            <person name="McLinden K.C."/>
            <person name="Melkote A."/>
            <person name="Montoya Serpas C.A."/>
            <person name="Niazmandi K."/>
            <person name="Ostroske E.C."/>
            <person name="Paek B.H."/>
            <person name="Rajiv S."/>
            <person name="Santos C.E."/>
            <person name="Semaan S.A."/>
            <person name="Senthilvelan J."/>
            <person name="Sheppy T.E."/>
            <person name="Stephenson J.C."/>
            <person name="Tenney M.E."/>
            <person name="Teoh N."/>
            <person name="Thorp J.P."/>
            <person name="Turon Font G."/>
            <person name="Uvarov E.V."/>
            <person name="Verpukhovskiy P."/>
            <person name="Wang J."/>
            <person name="Whang A.Y."/>
            <person name="Wright N.E."/>
            <person name="Wu M."/>
            <person name="Zhuang C."/>
            <person name="Bruns J.A."/>
            <person name="Chai A.E."/>
            <person name="Parikh H."/>
            <person name="Zorawik M."/>
            <person name="Garza D.R."/>
            <person name="Ngo R.T."/>
            <person name="Reddi K."/>
            <person name="Garcia-Vedrenne A.E."/>
            <person name="Freise A.C."/>
            <person name="Balish M.F."/>
            <person name="Garlena R.A."/>
            <person name="Russell D.A."/>
            <person name="Jacobs-Sera D."/>
            <person name="Hatfull G.F."/>
        </authorList>
    </citation>
    <scope>NUCLEOTIDE SEQUENCE</scope>
</reference>
<evidence type="ECO:0000313" key="3">
    <source>
        <dbReference type="EMBL" id="UXE03760.1"/>
    </source>
</evidence>
<accession>A0A977PRG8</accession>
<feature type="compositionally biased region" description="Basic and acidic residues" evidence="1">
    <location>
        <begin position="165"/>
        <end position="176"/>
    </location>
</feature>
<dbReference type="Gene3D" id="1.10.260.40">
    <property type="entry name" value="lambda repressor-like DNA-binding domains"/>
    <property type="match status" value="1"/>
</dbReference>
<feature type="region of interest" description="Disordered" evidence="1">
    <location>
        <begin position="133"/>
        <end position="176"/>
    </location>
</feature>
<dbReference type="EMBL" id="OP297535">
    <property type="protein sequence ID" value="UXE03760.1"/>
    <property type="molecule type" value="Genomic_DNA"/>
</dbReference>
<feature type="domain" description="HTH cro/C1-type" evidence="2">
    <location>
        <begin position="43"/>
        <end position="83"/>
    </location>
</feature>
<sequence length="176" mass="19527">MTVRWFMIARMAFSREIPEPWYSAMLAQNFTHQTTGEPAVIHLAEKAGVSPTTVHRLIDGGGRQTVRPETIRKLAEALGVQPSVVGQWIGVAWGENADWSPPPEINLLTRRERQAVEEIIMCLAASKLGRGDMTVPEVPQRKVKGRAPEQPSTLTTPSPRRVARRTTEKKGTKGPK</sequence>
<dbReference type="SUPFAM" id="SSF47413">
    <property type="entry name" value="lambda repressor-like DNA-binding domains"/>
    <property type="match status" value="1"/>
</dbReference>
<dbReference type="InterPro" id="IPR001387">
    <property type="entry name" value="Cro/C1-type_HTH"/>
</dbReference>
<evidence type="ECO:0000259" key="2">
    <source>
        <dbReference type="Pfam" id="PF01381"/>
    </source>
</evidence>
<gene>
    <name evidence="3" type="primary">37</name>
    <name evidence="3" type="ORF">SEA_OBLADI_37</name>
</gene>
<keyword evidence="4" id="KW-1185">Reference proteome</keyword>
<name>A0A977PRG8_9CAUD</name>